<dbReference type="PANTHER" id="PTHR32154">
    <property type="entry name" value="PYRUVATE-FLAVODOXIN OXIDOREDUCTASE-RELATED"/>
    <property type="match status" value="1"/>
</dbReference>
<dbReference type="Pfam" id="PF01558">
    <property type="entry name" value="POR"/>
    <property type="match status" value="1"/>
</dbReference>
<organism evidence="4 5">
    <name type="scientific">Candidatus Lloydbacteria bacterium RIFCSPHIGHO2_01_FULL_49_22</name>
    <dbReference type="NCBI Taxonomy" id="1798658"/>
    <lineage>
        <taxon>Bacteria</taxon>
        <taxon>Candidatus Lloydiibacteriota</taxon>
    </lineage>
</organism>
<evidence type="ECO:0000313" key="5">
    <source>
        <dbReference type="Proteomes" id="UP000177122"/>
    </source>
</evidence>
<dbReference type="InterPro" id="IPR002880">
    <property type="entry name" value="Pyrv_Fd/Flavodoxin_OxRdtase_N"/>
</dbReference>
<dbReference type="InterPro" id="IPR029061">
    <property type="entry name" value="THDP-binding"/>
</dbReference>
<evidence type="ECO:0000313" key="4">
    <source>
        <dbReference type="EMBL" id="OGZ05686.1"/>
    </source>
</evidence>
<feature type="domain" description="Pyruvate flavodoxin/ferredoxin oxidoreductase pyrimidine binding" evidence="3">
    <location>
        <begin position="217"/>
        <end position="440"/>
    </location>
</feature>
<dbReference type="AlphaFoldDB" id="A0A1G2CWE5"/>
<dbReference type="Proteomes" id="UP000177122">
    <property type="component" value="Unassembled WGS sequence"/>
</dbReference>
<evidence type="ECO:0000259" key="3">
    <source>
        <dbReference type="Pfam" id="PF01855"/>
    </source>
</evidence>
<dbReference type="SUPFAM" id="SSF53323">
    <property type="entry name" value="Pyruvate-ferredoxin oxidoreductase, PFOR, domain III"/>
    <property type="match status" value="1"/>
</dbReference>
<evidence type="ECO:0008006" key="6">
    <source>
        <dbReference type="Google" id="ProtNLM"/>
    </source>
</evidence>
<dbReference type="GO" id="GO:0016903">
    <property type="term" value="F:oxidoreductase activity, acting on the aldehyde or oxo group of donors"/>
    <property type="evidence" value="ECO:0007669"/>
    <property type="project" value="InterPro"/>
</dbReference>
<dbReference type="SUPFAM" id="SSF52518">
    <property type="entry name" value="Thiamin diphosphate-binding fold (THDP-binding)"/>
    <property type="match status" value="1"/>
</dbReference>
<dbReference type="GO" id="GO:0006979">
    <property type="term" value="P:response to oxidative stress"/>
    <property type="evidence" value="ECO:0007669"/>
    <property type="project" value="TreeGrafter"/>
</dbReference>
<dbReference type="EMBL" id="MHLI01000008">
    <property type="protein sequence ID" value="OGZ05686.1"/>
    <property type="molecule type" value="Genomic_DNA"/>
</dbReference>
<dbReference type="Pfam" id="PF01855">
    <property type="entry name" value="POR_N"/>
    <property type="match status" value="1"/>
</dbReference>
<dbReference type="PANTHER" id="PTHR32154:SF20">
    <property type="entry name" value="2-OXOGLUTARATE OXIDOREDUCTASE SUBUNIT KORA"/>
    <property type="match status" value="1"/>
</dbReference>
<keyword evidence="1" id="KW-0560">Oxidoreductase</keyword>
<comment type="caution">
    <text evidence="4">The sequence shown here is derived from an EMBL/GenBank/DDBJ whole genome shotgun (WGS) entry which is preliminary data.</text>
</comment>
<dbReference type="CDD" id="cd07034">
    <property type="entry name" value="TPP_PYR_PFOR_IOR-alpha_like"/>
    <property type="match status" value="1"/>
</dbReference>
<name>A0A1G2CWE5_9BACT</name>
<gene>
    <name evidence="4" type="ORF">A2845_04710</name>
</gene>
<dbReference type="Gene3D" id="3.40.920.10">
    <property type="entry name" value="Pyruvate-ferredoxin oxidoreductase, PFOR, domain III"/>
    <property type="match status" value="1"/>
</dbReference>
<dbReference type="Gene3D" id="3.40.50.920">
    <property type="match status" value="1"/>
</dbReference>
<evidence type="ECO:0000256" key="1">
    <source>
        <dbReference type="ARBA" id="ARBA00023002"/>
    </source>
</evidence>
<dbReference type="SUPFAM" id="SSF52922">
    <property type="entry name" value="TK C-terminal domain-like"/>
    <property type="match status" value="1"/>
</dbReference>
<proteinExistence type="predicted"/>
<reference evidence="4 5" key="1">
    <citation type="journal article" date="2016" name="Nat. Commun.">
        <title>Thousands of microbial genomes shed light on interconnected biogeochemical processes in an aquifer system.</title>
        <authorList>
            <person name="Anantharaman K."/>
            <person name="Brown C.T."/>
            <person name="Hug L.A."/>
            <person name="Sharon I."/>
            <person name="Castelle C.J."/>
            <person name="Probst A.J."/>
            <person name="Thomas B.C."/>
            <person name="Singh A."/>
            <person name="Wilkins M.J."/>
            <person name="Karaoz U."/>
            <person name="Brodie E.L."/>
            <person name="Williams K.H."/>
            <person name="Hubbard S.S."/>
            <person name="Banfield J.F."/>
        </authorList>
    </citation>
    <scope>NUCLEOTIDE SEQUENCE [LARGE SCALE GENOMIC DNA]</scope>
</reference>
<dbReference type="InterPro" id="IPR002869">
    <property type="entry name" value="Pyrv_flavodox_OxRed_cen"/>
</dbReference>
<feature type="domain" description="Pyruvate/ketoisovalerate oxidoreductase catalytic" evidence="2">
    <location>
        <begin position="19"/>
        <end position="180"/>
    </location>
</feature>
<protein>
    <recommendedName>
        <fullName evidence="6">Pyruvate ferredoxin oxidoreductase</fullName>
    </recommendedName>
</protein>
<dbReference type="InterPro" id="IPR019752">
    <property type="entry name" value="Pyrv/ketoisovalerate_OxRed_cat"/>
</dbReference>
<dbReference type="InterPro" id="IPR050722">
    <property type="entry name" value="Pyruvate:ferred/Flavod_OxRd"/>
</dbReference>
<evidence type="ECO:0000259" key="2">
    <source>
        <dbReference type="Pfam" id="PF01558"/>
    </source>
</evidence>
<dbReference type="InterPro" id="IPR022367">
    <property type="entry name" value="2-oxoacid/accept_OxRdtase_asu"/>
</dbReference>
<accession>A0A1G2CWE5</accession>
<dbReference type="NCBIfam" id="TIGR03710">
    <property type="entry name" value="OAFO_sf"/>
    <property type="match status" value="1"/>
</dbReference>
<sequence>METVKQNIPVFTVAVGGAAGDGIKEGGLHLAELAQRLGCFAYLTMEYPSLIRGGHNFGRMTYGASEVHADHSALDAVIAMNAESALLHQDELKDDAIVFVDTPHAEALKDIGRKVVAIPMSQAVKEVGAPHAAGPSVGVGAYCYLAGLSRENAEALLGKIFGDILGGVAMNVALALRGYDAAKESGLTPRTELYVDGACAHTGVLLEGNKAVALGFLSAGLEFYIGYPMTPASGILHFLAKEAVGGALTVIHPEDEIASINMALGVAYAGKRVATGTATGGFALMQEAFSFAGVSELPLAVAVSQRQGPATGAATRTSQGDLRFVISSGHGEFPRMVIAPGDAEEAYTAGRIALNLAWKFQTPAIVLLDKQLSESYQTTVVDGAAKQITPHKAQEEGDYQRFRFSPDGVSPLAFPGTPNTKVKATSYEHDEFGIASDKPEMVQAMQEKRWKKMEGIRADAHNFETVKVYGDPAAKNAVIFFGSTKGSVLEAAKMIDTPLRLVQVLWMEPFPEEEVAKALEGAIRIIDVEANHNAQFAGLLREKTGIVCHEKILKFDARPFDPAVLAAELRSKLSLS</sequence>
<dbReference type="Gene3D" id="3.40.50.970">
    <property type="match status" value="1"/>
</dbReference>
<dbReference type="InterPro" id="IPR009014">
    <property type="entry name" value="Transketo_C/PFOR_II"/>
</dbReference>